<dbReference type="Pfam" id="PF05691">
    <property type="entry name" value="Raffinose_syn"/>
    <property type="match status" value="2"/>
</dbReference>
<dbReference type="EMBL" id="VDCQ01000004">
    <property type="protein sequence ID" value="TNJ67551.1"/>
    <property type="molecule type" value="Genomic_DNA"/>
</dbReference>
<dbReference type="InterPro" id="IPR008811">
    <property type="entry name" value="Glycosyl_hydrolases_36"/>
</dbReference>
<proteinExistence type="predicted"/>
<dbReference type="InterPro" id="IPR013785">
    <property type="entry name" value="Aldolase_TIM"/>
</dbReference>
<gene>
    <name evidence="2" type="ORF">FE784_03995</name>
</gene>
<evidence type="ECO:0008006" key="4">
    <source>
        <dbReference type="Google" id="ProtNLM"/>
    </source>
</evidence>
<evidence type="ECO:0000256" key="1">
    <source>
        <dbReference type="ARBA" id="ARBA00023277"/>
    </source>
</evidence>
<dbReference type="PANTHER" id="PTHR31268">
    <property type="match status" value="1"/>
</dbReference>
<dbReference type="AlphaFoldDB" id="A0A5C4TEW2"/>
<dbReference type="PANTHER" id="PTHR31268:SF32">
    <property type="entry name" value="GALACTINOL--SUCROSE GALACTOSYLTRANSFERASE 2-RELATED"/>
    <property type="match status" value="1"/>
</dbReference>
<dbReference type="SUPFAM" id="SSF51445">
    <property type="entry name" value="(Trans)glycosidases"/>
    <property type="match status" value="1"/>
</dbReference>
<name>A0A5C4TEW2_9BACL</name>
<comment type="caution">
    <text evidence="2">The sequence shown here is derived from an EMBL/GenBank/DDBJ whole genome shotgun (WGS) entry which is preliminary data.</text>
</comment>
<protein>
    <recommendedName>
        <fullName evidence="4">Raffinose synthase</fullName>
    </recommendedName>
</protein>
<dbReference type="OrthoDB" id="9758822at2"/>
<accession>A0A5C4TEW2</accession>
<keyword evidence="1" id="KW-0119">Carbohydrate metabolism</keyword>
<keyword evidence="3" id="KW-1185">Reference proteome</keyword>
<reference evidence="2 3" key="1">
    <citation type="submission" date="2019-05" db="EMBL/GenBank/DDBJ databases">
        <title>We sequenced the genome of Paenibacillus hemerocallicola KCTC 33185 for further insight into its adaptation and study the phylogeny of Paenibacillus.</title>
        <authorList>
            <person name="Narsing Rao M.P."/>
        </authorList>
    </citation>
    <scope>NUCLEOTIDE SEQUENCE [LARGE SCALE GENOMIC DNA]</scope>
    <source>
        <strain evidence="2 3">KCTC 33185</strain>
    </source>
</reference>
<evidence type="ECO:0000313" key="2">
    <source>
        <dbReference type="EMBL" id="TNJ67551.1"/>
    </source>
</evidence>
<evidence type="ECO:0000313" key="3">
    <source>
        <dbReference type="Proteomes" id="UP000307943"/>
    </source>
</evidence>
<dbReference type="RefSeq" id="WP_139600837.1">
    <property type="nucleotide sequence ID" value="NZ_VDCQ01000004.1"/>
</dbReference>
<dbReference type="Gene3D" id="3.20.20.70">
    <property type="entry name" value="Aldolase class I"/>
    <property type="match status" value="1"/>
</dbReference>
<organism evidence="2 3">
    <name type="scientific">Paenibacillus hemerocallicola</name>
    <dbReference type="NCBI Taxonomy" id="1172614"/>
    <lineage>
        <taxon>Bacteria</taxon>
        <taxon>Bacillati</taxon>
        <taxon>Bacillota</taxon>
        <taxon>Bacilli</taxon>
        <taxon>Bacillales</taxon>
        <taxon>Paenibacillaceae</taxon>
        <taxon>Paenibacillus</taxon>
    </lineage>
</organism>
<dbReference type="InterPro" id="IPR017853">
    <property type="entry name" value="GH"/>
</dbReference>
<sequence length="721" mass="79680">MFVFERETTSIAFTGEPAIVLKEFGVRVSVAGEGEIELLLKSANPATPDASTGTRTEQYKLLYEDSQGRIRAELHLSANGPFMAVRVDAVIRNDTAYHAQRTFAAEGGIRIVFRQLDGLQGLLAASRHKEWWTRPHFDTDLRLLPARTQSLLWKTDEGYGYMLPVCDELYRTDLTGCEDGLAVQISAFESGRESIRTVSFVLGAGIDPYLLAADAAAVGFAERDAGGVPKEEKAYPEILEYLGWCSWDAFYADVDEKGLEEKAAELGRLGLPVRWFMIDDGWSDVKDRKLASFGADKEKFPGGLGRTVRRLKDEHGIRWVGAWHNIAGYWGGIDPEGEAFAEARNYGYKTRTGRWIPHPDAGRNFGFWQLWHSRLKRQGIDFVKVDNQSSLYSYMGGEQSIAKTAHAFHAGLEASVALHFDGCMINCMGMASENVWHRPLTSVSRSSNDFLPKIADGFGEHALQNAYNSVYHGPFYWGDWDMFWTGHHDAVPHMTLRAVSGGPVYFSDGPGRTNPDIIRPLVYGDGKIIRCERVGQPTKEWLTVNPLITPGAFKVWNTAGGAGIVAAFHVYDGDRPVEGEIGPDDIPGLAGKAFVVYDSFRGTAHRLRRGETVPVRLERLEAALFLIVPAAIGPFTAIGLTDKLVAADAVLETAWEGGNVQVRLKDGGTFSFVSERKPLSAFVDGKPADVETADEKAGLYRVFCPTEDVASRRETVVRIEL</sequence>
<dbReference type="Proteomes" id="UP000307943">
    <property type="component" value="Unassembled WGS sequence"/>
</dbReference>